<keyword evidence="3" id="KW-1185">Reference proteome</keyword>
<sequence length="126" mass="14382">MDQAWELEEQFWTAGTTGDVENYYAHVLAADAFVVVPGRVLVREDLMRQWADRRPWSSFELSDRRDALVNGETVVLSYRVRATTADAEGEYVARVSSVYTWVTGWVLAFRQHTPDPDENTAGMTLH</sequence>
<dbReference type="Gene3D" id="3.10.450.50">
    <property type="match status" value="1"/>
</dbReference>
<dbReference type="SUPFAM" id="SSF54427">
    <property type="entry name" value="NTF2-like"/>
    <property type="match status" value="1"/>
</dbReference>
<dbReference type="RefSeq" id="WP_398283848.1">
    <property type="nucleotide sequence ID" value="NZ_JBITLV010000007.1"/>
</dbReference>
<dbReference type="InterPro" id="IPR027843">
    <property type="entry name" value="DUF4440"/>
</dbReference>
<name>A0ABW8ASB7_9ACTN</name>
<organism evidence="2 3">
    <name type="scientific">Spongisporangium articulatum</name>
    <dbReference type="NCBI Taxonomy" id="3362603"/>
    <lineage>
        <taxon>Bacteria</taxon>
        <taxon>Bacillati</taxon>
        <taxon>Actinomycetota</taxon>
        <taxon>Actinomycetes</taxon>
        <taxon>Kineosporiales</taxon>
        <taxon>Kineosporiaceae</taxon>
        <taxon>Spongisporangium</taxon>
    </lineage>
</organism>
<proteinExistence type="predicted"/>
<gene>
    <name evidence="2" type="ORF">ACIB24_19660</name>
</gene>
<evidence type="ECO:0000313" key="2">
    <source>
        <dbReference type="EMBL" id="MFI7589289.1"/>
    </source>
</evidence>
<evidence type="ECO:0000313" key="3">
    <source>
        <dbReference type="Proteomes" id="UP001612915"/>
    </source>
</evidence>
<evidence type="ECO:0000259" key="1">
    <source>
        <dbReference type="Pfam" id="PF14534"/>
    </source>
</evidence>
<protein>
    <submittedName>
        <fullName evidence="2">Nuclear transport factor 2 family protein</fullName>
    </submittedName>
</protein>
<dbReference type="InterPro" id="IPR032710">
    <property type="entry name" value="NTF2-like_dom_sf"/>
</dbReference>
<accession>A0ABW8ASB7</accession>
<dbReference type="Proteomes" id="UP001612915">
    <property type="component" value="Unassembled WGS sequence"/>
</dbReference>
<dbReference type="Pfam" id="PF14534">
    <property type="entry name" value="DUF4440"/>
    <property type="match status" value="1"/>
</dbReference>
<comment type="caution">
    <text evidence="2">The sequence shown here is derived from an EMBL/GenBank/DDBJ whole genome shotgun (WGS) entry which is preliminary data.</text>
</comment>
<feature type="domain" description="DUF4440" evidence="1">
    <location>
        <begin position="6"/>
        <end position="102"/>
    </location>
</feature>
<reference evidence="2 3" key="1">
    <citation type="submission" date="2024-10" db="EMBL/GenBank/DDBJ databases">
        <title>The Natural Products Discovery Center: Release of the First 8490 Sequenced Strains for Exploring Actinobacteria Biosynthetic Diversity.</title>
        <authorList>
            <person name="Kalkreuter E."/>
            <person name="Kautsar S.A."/>
            <person name="Yang D."/>
            <person name="Bader C.D."/>
            <person name="Teijaro C.N."/>
            <person name="Fluegel L."/>
            <person name="Davis C.M."/>
            <person name="Simpson J.R."/>
            <person name="Lauterbach L."/>
            <person name="Steele A.D."/>
            <person name="Gui C."/>
            <person name="Meng S."/>
            <person name="Li G."/>
            <person name="Viehrig K."/>
            <person name="Ye F."/>
            <person name="Su P."/>
            <person name="Kiefer A.F."/>
            <person name="Nichols A."/>
            <person name="Cepeda A.J."/>
            <person name="Yan W."/>
            <person name="Fan B."/>
            <person name="Jiang Y."/>
            <person name="Adhikari A."/>
            <person name="Zheng C.-J."/>
            <person name="Schuster L."/>
            <person name="Cowan T.M."/>
            <person name="Smanski M.J."/>
            <person name="Chevrette M.G."/>
            <person name="De Carvalho L.P.S."/>
            <person name="Shen B."/>
        </authorList>
    </citation>
    <scope>NUCLEOTIDE SEQUENCE [LARGE SCALE GENOMIC DNA]</scope>
    <source>
        <strain evidence="2 3">NPDC049639</strain>
    </source>
</reference>
<dbReference type="EMBL" id="JBITLV010000007">
    <property type="protein sequence ID" value="MFI7589289.1"/>
    <property type="molecule type" value="Genomic_DNA"/>
</dbReference>